<feature type="transmembrane region" description="Helical" evidence="4">
    <location>
        <begin position="160"/>
        <end position="178"/>
    </location>
</feature>
<comment type="caution">
    <text evidence="6">The sequence shown here is derived from an EMBL/GenBank/DDBJ whole genome shotgun (WGS) entry which is preliminary data.</text>
</comment>
<name>A0A828QVM4_CAMUP</name>
<dbReference type="PANTHER" id="PTHR23539:SF1">
    <property type="entry name" value="MAJOR FACILITATOR SUPERFAMILY (MFS) PROFILE DOMAIN-CONTAINING PROTEIN"/>
    <property type="match status" value="1"/>
</dbReference>
<feature type="transmembrane region" description="Helical" evidence="4">
    <location>
        <begin position="303"/>
        <end position="328"/>
    </location>
</feature>
<accession>A0A828QVM4</accession>
<dbReference type="SUPFAM" id="SSF103473">
    <property type="entry name" value="MFS general substrate transporter"/>
    <property type="match status" value="1"/>
</dbReference>
<evidence type="ECO:0000256" key="3">
    <source>
        <dbReference type="ARBA" id="ARBA00023136"/>
    </source>
</evidence>
<evidence type="ECO:0000256" key="1">
    <source>
        <dbReference type="ARBA" id="ARBA00022692"/>
    </source>
</evidence>
<feature type="transmembrane region" description="Helical" evidence="4">
    <location>
        <begin position="71"/>
        <end position="90"/>
    </location>
</feature>
<keyword evidence="2 4" id="KW-1133">Transmembrane helix</keyword>
<keyword evidence="1 4" id="KW-0812">Transmembrane</keyword>
<dbReference type="EMBL" id="AEPU01000022">
    <property type="protein sequence ID" value="EFU71598.1"/>
    <property type="molecule type" value="Genomic_DNA"/>
</dbReference>
<protein>
    <submittedName>
        <fullName evidence="6">Major facilitator family transporter</fullName>
    </submittedName>
</protein>
<evidence type="ECO:0000313" key="6">
    <source>
        <dbReference type="EMBL" id="EFU71598.1"/>
    </source>
</evidence>
<feature type="transmembrane region" description="Helical" evidence="4">
    <location>
        <begin position="279"/>
        <end position="297"/>
    </location>
</feature>
<organism evidence="6 7">
    <name type="scientific">Campylobacter upsaliensis JV21</name>
    <dbReference type="NCBI Taxonomy" id="888826"/>
    <lineage>
        <taxon>Bacteria</taxon>
        <taxon>Pseudomonadati</taxon>
        <taxon>Campylobacterota</taxon>
        <taxon>Epsilonproteobacteria</taxon>
        <taxon>Campylobacterales</taxon>
        <taxon>Campylobacteraceae</taxon>
        <taxon>Campylobacter</taxon>
    </lineage>
</organism>
<proteinExistence type="predicted"/>
<dbReference type="AlphaFoldDB" id="A0A828QVM4"/>
<feature type="transmembrane region" description="Helical" evidence="4">
    <location>
        <begin position="40"/>
        <end position="62"/>
    </location>
</feature>
<dbReference type="InterPro" id="IPR011701">
    <property type="entry name" value="MFS"/>
</dbReference>
<feature type="transmembrane region" description="Helical" evidence="4">
    <location>
        <begin position="135"/>
        <end position="154"/>
    </location>
</feature>
<feature type="transmembrane region" description="Helical" evidence="4">
    <location>
        <begin position="242"/>
        <end position="267"/>
    </location>
</feature>
<feature type="transmembrane region" description="Helical" evidence="4">
    <location>
        <begin position="96"/>
        <end position="123"/>
    </location>
</feature>
<dbReference type="GO" id="GO:0022857">
    <property type="term" value="F:transmembrane transporter activity"/>
    <property type="evidence" value="ECO:0007669"/>
    <property type="project" value="InterPro"/>
</dbReference>
<reference evidence="6 7" key="1">
    <citation type="submission" date="2010-12" db="EMBL/GenBank/DDBJ databases">
        <authorList>
            <person name="Muzny D."/>
            <person name="Qin X."/>
            <person name="Buhay C."/>
            <person name="Dugan-Rocha S."/>
            <person name="Ding Y."/>
            <person name="Chen G."/>
            <person name="Hawes A."/>
            <person name="Holder M."/>
            <person name="Jhangiani S."/>
            <person name="Johnson A."/>
            <person name="Khan Z."/>
            <person name="Li Z."/>
            <person name="Liu W."/>
            <person name="Liu X."/>
            <person name="Perez L."/>
            <person name="Shen H."/>
            <person name="Wang Q."/>
            <person name="Watt J."/>
            <person name="Xi L."/>
            <person name="Xin Y."/>
            <person name="Zhou J."/>
            <person name="Deng J."/>
            <person name="Jiang H."/>
            <person name="Liu Y."/>
            <person name="Qu J."/>
            <person name="Song X.-Z."/>
            <person name="Zhang L."/>
            <person name="Villasana D."/>
            <person name="Johnson A."/>
            <person name="Liu J."/>
            <person name="Liyanage D."/>
            <person name="Lorensuhewa L."/>
            <person name="Robinson T."/>
            <person name="Song A."/>
            <person name="Song B.-B."/>
            <person name="Dinh H."/>
            <person name="Thornton R."/>
            <person name="Coyle M."/>
            <person name="Francisco L."/>
            <person name="Jackson L."/>
            <person name="Javaid M."/>
            <person name="Korchina V."/>
            <person name="Kovar C."/>
            <person name="Mata R."/>
            <person name="Mathew T."/>
            <person name="Ngo R."/>
            <person name="Nguyen L."/>
            <person name="Nguyen N."/>
            <person name="Okwuonu G."/>
            <person name="Ongeri F."/>
            <person name="Pham C."/>
            <person name="Simmons D."/>
            <person name="Wilczek-Boney K."/>
            <person name="Hale W."/>
            <person name="Jakkamsetti A."/>
            <person name="Pham P."/>
            <person name="Ruth R."/>
            <person name="San Lucas F."/>
            <person name="Warren J."/>
            <person name="Zhang J."/>
            <person name="Zhao Z."/>
            <person name="Zhou C."/>
            <person name="Zhu D."/>
            <person name="Lee S."/>
            <person name="Bess C."/>
            <person name="Blankenburg K."/>
            <person name="Forbes L."/>
            <person name="Fu Q."/>
            <person name="Gubbala S."/>
            <person name="Hirani K."/>
            <person name="Jayaseelan J.C."/>
            <person name="Lara F."/>
            <person name="Munidasa M."/>
            <person name="Palculict T."/>
            <person name="Patil S."/>
            <person name="Pu L.-L."/>
            <person name="Saada N."/>
            <person name="Tang L."/>
            <person name="Weissenberger G."/>
            <person name="Zhu Y."/>
            <person name="Hemphill L."/>
            <person name="Shang Y."/>
            <person name="Youmans B."/>
            <person name="Ayvaz T."/>
            <person name="Ross M."/>
            <person name="Santibanez J."/>
            <person name="Aqrawi P."/>
            <person name="Gross S."/>
            <person name="Joshi V."/>
            <person name="Fowler G."/>
            <person name="Nazareth L."/>
            <person name="Reid J."/>
            <person name="Worley K."/>
            <person name="Petrosino J."/>
            <person name="Highlander S."/>
            <person name="Gibbs R."/>
        </authorList>
    </citation>
    <scope>NUCLEOTIDE SEQUENCE [LARGE SCALE GENOMIC DNA]</scope>
    <source>
        <strain evidence="6 7">JV21</strain>
    </source>
</reference>
<dbReference type="Proteomes" id="UP000005813">
    <property type="component" value="Unassembled WGS sequence"/>
</dbReference>
<dbReference type="InterPro" id="IPR036259">
    <property type="entry name" value="MFS_trans_sf"/>
</dbReference>
<dbReference type="InterPro" id="IPR020846">
    <property type="entry name" value="MFS_dom"/>
</dbReference>
<evidence type="ECO:0000259" key="5">
    <source>
        <dbReference type="PROSITE" id="PS50850"/>
    </source>
</evidence>
<feature type="domain" description="Major facilitator superfamily (MFS) profile" evidence="5">
    <location>
        <begin position="1"/>
        <end position="395"/>
    </location>
</feature>
<evidence type="ECO:0000313" key="7">
    <source>
        <dbReference type="Proteomes" id="UP000005813"/>
    </source>
</evidence>
<dbReference type="Pfam" id="PF07690">
    <property type="entry name" value="MFS_1"/>
    <property type="match status" value="1"/>
</dbReference>
<dbReference type="PANTHER" id="PTHR23539">
    <property type="entry name" value="MFS TRANSPORTER"/>
    <property type="match status" value="1"/>
</dbReference>
<sequence length="396" mass="42234">MLSAYFALAWLNFFIADVRDGLGPYLGVFLKEHQFTESQIGLITTSTSLCALIFGIFLGVLIDKTHFKRGIIALCIVGIVLATGANYFYPHFTFTLAAQIAIALCAVCLAPAFSAITLGIVGQSGYSRQVSLNEAYKHAGTAFSAGLSFIFALYYGIGAIFIITALMGVCALVFLALLKSSQINHAVACGKEEGVEIPLRKALGDVRVLFLGLVMFCFHLSNAYMLPLLSQRAHTLGVDSSGAYAAATILIAQCTMIGISLLCMRLLRTKGNPHFSSIYVYLMGIALFGLIVRGGVAAHFDGILAMIIVQILDGVGAGIVGVILPLLVAMLMRGSGHINAAFACVMTFGGVGAALSGSLGGYIAQYFGYFYAYLTLAFVAAFGLSIWVFSYKIFRR</sequence>
<evidence type="ECO:0000256" key="4">
    <source>
        <dbReference type="SAM" id="Phobius"/>
    </source>
</evidence>
<dbReference type="Gene3D" id="1.20.1250.20">
    <property type="entry name" value="MFS general substrate transporter like domains"/>
    <property type="match status" value="1"/>
</dbReference>
<evidence type="ECO:0000256" key="2">
    <source>
        <dbReference type="ARBA" id="ARBA00022989"/>
    </source>
</evidence>
<feature type="transmembrane region" description="Helical" evidence="4">
    <location>
        <begin position="208"/>
        <end position="230"/>
    </location>
</feature>
<feature type="transmembrane region" description="Helical" evidence="4">
    <location>
        <begin position="340"/>
        <end position="364"/>
    </location>
</feature>
<keyword evidence="3 4" id="KW-0472">Membrane</keyword>
<dbReference type="RefSeq" id="WP_004277687.1">
    <property type="nucleotide sequence ID" value="NZ_GL622227.1"/>
</dbReference>
<feature type="transmembrane region" description="Helical" evidence="4">
    <location>
        <begin position="370"/>
        <end position="391"/>
    </location>
</feature>
<dbReference type="PROSITE" id="PS50850">
    <property type="entry name" value="MFS"/>
    <property type="match status" value="1"/>
</dbReference>
<gene>
    <name evidence="6" type="ORF">HMPREF9400_1137</name>
</gene>